<dbReference type="Pfam" id="PF07715">
    <property type="entry name" value="Plug"/>
    <property type="match status" value="1"/>
</dbReference>
<feature type="domain" description="TonB-dependent receptor plug" evidence="18">
    <location>
        <begin position="116"/>
        <end position="224"/>
    </location>
</feature>
<keyword evidence="5" id="KW-0410">Iron transport</keyword>
<dbReference type="InterPro" id="IPR039426">
    <property type="entry name" value="TonB-dep_rcpt-like"/>
</dbReference>
<dbReference type="Pfam" id="PF00593">
    <property type="entry name" value="TonB_dep_Rec_b-barrel"/>
    <property type="match status" value="1"/>
</dbReference>
<dbReference type="InterPro" id="IPR036942">
    <property type="entry name" value="Beta-barrel_TonB_sf"/>
</dbReference>
<keyword evidence="20" id="KW-1185">Reference proteome</keyword>
<feature type="domain" description="TonB-dependent receptor-like beta-barrel" evidence="17">
    <location>
        <begin position="407"/>
        <end position="844"/>
    </location>
</feature>
<evidence type="ECO:0000256" key="13">
    <source>
        <dbReference type="ARBA" id="ARBA00023237"/>
    </source>
</evidence>
<dbReference type="Gene3D" id="2.40.170.20">
    <property type="entry name" value="TonB-dependent receptor, beta-barrel domain"/>
    <property type="match status" value="1"/>
</dbReference>
<organism evidence="19 20">
    <name type="scientific">Roseateles saccharophilus</name>
    <name type="common">Pseudomonas saccharophila</name>
    <dbReference type="NCBI Taxonomy" id="304"/>
    <lineage>
        <taxon>Bacteria</taxon>
        <taxon>Pseudomonadati</taxon>
        <taxon>Pseudomonadota</taxon>
        <taxon>Betaproteobacteria</taxon>
        <taxon>Burkholderiales</taxon>
        <taxon>Sphaerotilaceae</taxon>
        <taxon>Roseateles</taxon>
    </lineage>
</organism>
<name>A0ABU1YTC0_ROSSA</name>
<keyword evidence="9" id="KW-0406">Ion transport</keyword>
<proteinExistence type="inferred from homology"/>
<keyword evidence="12 19" id="KW-0675">Receptor</keyword>
<dbReference type="Gene3D" id="2.170.130.10">
    <property type="entry name" value="TonB-dependent receptor, plug domain"/>
    <property type="match status" value="1"/>
</dbReference>
<evidence type="ECO:0000259" key="17">
    <source>
        <dbReference type="Pfam" id="PF00593"/>
    </source>
</evidence>
<evidence type="ECO:0000259" key="18">
    <source>
        <dbReference type="Pfam" id="PF07715"/>
    </source>
</evidence>
<keyword evidence="3 14" id="KW-0813">Transport</keyword>
<dbReference type="InterPro" id="IPR037066">
    <property type="entry name" value="Plug_dom_sf"/>
</dbReference>
<evidence type="ECO:0000256" key="9">
    <source>
        <dbReference type="ARBA" id="ARBA00023065"/>
    </source>
</evidence>
<evidence type="ECO:0000313" key="19">
    <source>
        <dbReference type="EMBL" id="MDR7272110.1"/>
    </source>
</evidence>
<reference evidence="19 20" key="1">
    <citation type="submission" date="2023-07" db="EMBL/GenBank/DDBJ databases">
        <title>Sorghum-associated microbial communities from plants grown in Nebraska, USA.</title>
        <authorList>
            <person name="Schachtman D."/>
        </authorList>
    </citation>
    <scope>NUCLEOTIDE SEQUENCE [LARGE SCALE GENOMIC DNA]</scope>
    <source>
        <strain evidence="19 20">BE314</strain>
    </source>
</reference>
<evidence type="ECO:0000256" key="10">
    <source>
        <dbReference type="ARBA" id="ARBA00023077"/>
    </source>
</evidence>
<comment type="similarity">
    <text evidence="2 14 15">Belongs to the TonB-dependent receptor family.</text>
</comment>
<evidence type="ECO:0000256" key="3">
    <source>
        <dbReference type="ARBA" id="ARBA00022448"/>
    </source>
</evidence>
<evidence type="ECO:0000256" key="1">
    <source>
        <dbReference type="ARBA" id="ARBA00004571"/>
    </source>
</evidence>
<evidence type="ECO:0000256" key="4">
    <source>
        <dbReference type="ARBA" id="ARBA00022452"/>
    </source>
</evidence>
<dbReference type="EMBL" id="JAVDXU010000004">
    <property type="protein sequence ID" value="MDR7272110.1"/>
    <property type="molecule type" value="Genomic_DNA"/>
</dbReference>
<evidence type="ECO:0000256" key="15">
    <source>
        <dbReference type="RuleBase" id="RU003357"/>
    </source>
</evidence>
<evidence type="ECO:0000256" key="16">
    <source>
        <dbReference type="SAM" id="MobiDB-lite"/>
    </source>
</evidence>
<keyword evidence="11 14" id="KW-0472">Membrane</keyword>
<evidence type="ECO:0000313" key="20">
    <source>
        <dbReference type="Proteomes" id="UP001180453"/>
    </source>
</evidence>
<comment type="subcellular location">
    <subcellularLocation>
        <location evidence="1 14">Cell outer membrane</location>
        <topology evidence="1 14">Multi-pass membrane protein</topology>
    </subcellularLocation>
</comment>
<dbReference type="Proteomes" id="UP001180453">
    <property type="component" value="Unassembled WGS sequence"/>
</dbReference>
<dbReference type="RefSeq" id="WP_310270632.1">
    <property type="nucleotide sequence ID" value="NZ_JAVDXU010000004.1"/>
</dbReference>
<dbReference type="InterPro" id="IPR000531">
    <property type="entry name" value="Beta-barrel_TonB"/>
</dbReference>
<dbReference type="InterPro" id="IPR012910">
    <property type="entry name" value="Plug_dom"/>
</dbReference>
<keyword evidence="13 14" id="KW-0998">Cell outer membrane</keyword>
<evidence type="ECO:0000256" key="2">
    <source>
        <dbReference type="ARBA" id="ARBA00009810"/>
    </source>
</evidence>
<evidence type="ECO:0000256" key="14">
    <source>
        <dbReference type="PROSITE-ProRule" id="PRU01360"/>
    </source>
</evidence>
<evidence type="ECO:0000256" key="5">
    <source>
        <dbReference type="ARBA" id="ARBA00022496"/>
    </source>
</evidence>
<evidence type="ECO:0000256" key="12">
    <source>
        <dbReference type="ARBA" id="ARBA00023170"/>
    </source>
</evidence>
<dbReference type="SUPFAM" id="SSF56935">
    <property type="entry name" value="Porins"/>
    <property type="match status" value="1"/>
</dbReference>
<evidence type="ECO:0000256" key="7">
    <source>
        <dbReference type="ARBA" id="ARBA00022729"/>
    </source>
</evidence>
<gene>
    <name evidence="19" type="ORF">J2X20_004784</name>
</gene>
<feature type="region of interest" description="Disordered" evidence="16">
    <location>
        <begin position="63"/>
        <end position="97"/>
    </location>
</feature>
<keyword evidence="6 14" id="KW-0812">Transmembrane</keyword>
<evidence type="ECO:0000256" key="11">
    <source>
        <dbReference type="ARBA" id="ARBA00023136"/>
    </source>
</evidence>
<evidence type="ECO:0000256" key="6">
    <source>
        <dbReference type="ARBA" id="ARBA00022692"/>
    </source>
</evidence>
<comment type="caution">
    <text evidence="19">The sequence shown here is derived from an EMBL/GenBank/DDBJ whole genome shotgun (WGS) entry which is preliminary data.</text>
</comment>
<keyword evidence="4 14" id="KW-1134">Transmembrane beta strand</keyword>
<accession>A0ABU1YTC0</accession>
<keyword evidence="8" id="KW-0408">Iron</keyword>
<keyword evidence="7" id="KW-0732">Signal</keyword>
<dbReference type="PANTHER" id="PTHR32552">
    <property type="entry name" value="FERRICHROME IRON RECEPTOR-RELATED"/>
    <property type="match status" value="1"/>
</dbReference>
<dbReference type="PROSITE" id="PS52016">
    <property type="entry name" value="TONB_DEPENDENT_REC_3"/>
    <property type="match status" value="1"/>
</dbReference>
<evidence type="ECO:0000256" key="8">
    <source>
        <dbReference type="ARBA" id="ARBA00023004"/>
    </source>
</evidence>
<protein>
    <submittedName>
        <fullName evidence="19">Outer membrane receptor protein involved in Fe transport</fullName>
    </submittedName>
</protein>
<sequence>MLSAWSCAWRCPSRLPTLQLFNDALGDNVKHTPTQRARNSQITNALAAAALFIVLPARAEDARSNAGPADGVTQAKSSDPAAVAEASTRDANRTSADNRLSLDRTVVTGTGVARRKFDMSYAVSSISSSDIDKLGPLNTADLIGQMPGVQAEATGGEAQNIYRVRGIPNESNFFTLQEDGMLVYGENDGFFFKGDVMIRPDLMTQSVEVVRGGPAPIFADNAAAIVNLITRQGGEAAERGTRLTLGDTGLYRFDGFASGKLADRMYYAFGGFYRKHRGYRDNGFPSDTGGQVRLNIRHRLDQGEARFFAKVFDDRNVFLLPIPVADPRNPSKSLNPYIDYFKGTLNSPYLRNVQMLYPTEGGAGKATEGRDLSNGRHLRYFNTGVDLSLDLGGWRLGEQLRLTQGHLDFDALYSTVNPADGNAFAASFLNASRTVFGPGVSRLGYTFAGQTASYDPYAASGLVAQAGYRAIWNDFSSVSNDLRVTRDFELAGKHRLTAGLLLSRYKSTMNMRFQDLLLELAGKPRPLDLVAYDAGGNALGRVTDNGVLRYSSTLTGGESTVTQTSVYFADTWKPAEQTTLDFGARRSGYKGDGFSKLTARYDLGNGTTLADNSTLGFTGVNAPRSIDGHPTSWTVGVNQEITRAMGVYARASVAYRLPGEINVYTFAAPTTTRARQYEAGLKYSTQPFSAFATVFLSQFKPFATTVAEIDPATGTITNQVFIGNVKSPGVELEFSWRPLASFTLDGSATYAPAKSGNMVSAAGNQSLTTEGKLPIRQPKAWGNIRPAFNFAVADWQASAYARFNFTGRRYVDLQNTTALPAYQTLALGASASKGGTAVQLMVENATNAKGLTEGNPRADAVAGQGTADAIYGRPLFGRNVRLTMTQEW</sequence>
<keyword evidence="10 15" id="KW-0798">TonB box</keyword>
<dbReference type="PANTHER" id="PTHR32552:SF89">
    <property type="entry name" value="CATECHOLATE SIDEROPHORE RECEPTOR FIU"/>
    <property type="match status" value="1"/>
</dbReference>